<protein>
    <submittedName>
        <fullName evidence="1">Uncharacterized protein</fullName>
    </submittedName>
</protein>
<proteinExistence type="predicted"/>
<keyword evidence="2" id="KW-1185">Reference proteome</keyword>
<feature type="non-terminal residue" evidence="1">
    <location>
        <position position="1"/>
    </location>
</feature>
<dbReference type="EMBL" id="JXTB01000096">
    <property type="protein sequence ID" value="PON64459.1"/>
    <property type="molecule type" value="Genomic_DNA"/>
</dbReference>
<reference evidence="2" key="1">
    <citation type="submission" date="2016-06" db="EMBL/GenBank/DDBJ databases">
        <title>Parallel loss of symbiosis genes in relatives of nitrogen-fixing non-legume Parasponia.</title>
        <authorList>
            <person name="Van Velzen R."/>
            <person name="Holmer R."/>
            <person name="Bu F."/>
            <person name="Rutten L."/>
            <person name="Van Zeijl A."/>
            <person name="Liu W."/>
            <person name="Santuari L."/>
            <person name="Cao Q."/>
            <person name="Sharma T."/>
            <person name="Shen D."/>
            <person name="Roswanjaya Y."/>
            <person name="Wardhani T."/>
            <person name="Kalhor M.S."/>
            <person name="Jansen J."/>
            <person name="Van den Hoogen J."/>
            <person name="Gungor B."/>
            <person name="Hartog M."/>
            <person name="Hontelez J."/>
            <person name="Verver J."/>
            <person name="Yang W.-C."/>
            <person name="Schijlen E."/>
            <person name="Repin R."/>
            <person name="Schilthuizen M."/>
            <person name="Schranz E."/>
            <person name="Heidstra R."/>
            <person name="Miyata K."/>
            <person name="Fedorova E."/>
            <person name="Kohlen W."/>
            <person name="Bisseling T."/>
            <person name="Smit S."/>
            <person name="Geurts R."/>
        </authorList>
    </citation>
    <scope>NUCLEOTIDE SEQUENCE [LARGE SCALE GENOMIC DNA]</scope>
    <source>
        <strain evidence="2">cv. WU1-14</strain>
    </source>
</reference>
<dbReference type="AlphaFoldDB" id="A0A2P5CTT4"/>
<sequence length="68" mass="7493">YGAAYPTVGVESVNSCGVLLLLITSPFGRRRQFNCPSRFGKRYMDVPSGYRLRCQAGSVQCDLGSQEE</sequence>
<organism evidence="1 2">
    <name type="scientific">Parasponia andersonii</name>
    <name type="common">Sponia andersonii</name>
    <dbReference type="NCBI Taxonomy" id="3476"/>
    <lineage>
        <taxon>Eukaryota</taxon>
        <taxon>Viridiplantae</taxon>
        <taxon>Streptophyta</taxon>
        <taxon>Embryophyta</taxon>
        <taxon>Tracheophyta</taxon>
        <taxon>Spermatophyta</taxon>
        <taxon>Magnoliopsida</taxon>
        <taxon>eudicotyledons</taxon>
        <taxon>Gunneridae</taxon>
        <taxon>Pentapetalae</taxon>
        <taxon>rosids</taxon>
        <taxon>fabids</taxon>
        <taxon>Rosales</taxon>
        <taxon>Cannabaceae</taxon>
        <taxon>Parasponia</taxon>
    </lineage>
</organism>
<name>A0A2P5CTT4_PARAD</name>
<gene>
    <name evidence="1" type="ORF">PanWU01x14_125280</name>
</gene>
<evidence type="ECO:0000313" key="1">
    <source>
        <dbReference type="EMBL" id="PON64459.1"/>
    </source>
</evidence>
<evidence type="ECO:0000313" key="2">
    <source>
        <dbReference type="Proteomes" id="UP000237105"/>
    </source>
</evidence>
<dbReference type="Proteomes" id="UP000237105">
    <property type="component" value="Unassembled WGS sequence"/>
</dbReference>
<accession>A0A2P5CTT4</accession>
<comment type="caution">
    <text evidence="1">The sequence shown here is derived from an EMBL/GenBank/DDBJ whole genome shotgun (WGS) entry which is preliminary data.</text>
</comment>